<comment type="caution">
    <text evidence="2">The sequence shown here is derived from an EMBL/GenBank/DDBJ whole genome shotgun (WGS) entry which is preliminary data.</text>
</comment>
<feature type="compositionally biased region" description="Polar residues" evidence="1">
    <location>
        <begin position="745"/>
        <end position="761"/>
    </location>
</feature>
<feature type="region of interest" description="Disordered" evidence="1">
    <location>
        <begin position="1142"/>
        <end position="1184"/>
    </location>
</feature>
<dbReference type="PANTHER" id="PTHR36935">
    <property type="entry name" value="PROTEIN CBG00261"/>
    <property type="match status" value="1"/>
</dbReference>
<sequence>MSSPTPVSVFPSNLQRQKVSLVLQIFSEKISAALKTTSFASCTFVLSENVPGHEKLLQERLKRLGFKLKIVEPYITIRKRSVSASDIEELVKVVNDASKPEIDDGFEIIDQTICETTEDAHDLISVFSLLNVNTGTTCDNEPIHQTSGYTRDEETQKLSACIRRVEAEKPTAYTRNVETEKVSGHTRHLETEKPSQRKWNVQAEKPSQYTRNVKIEKLTGCTSRDETEKQSAYTRRIEAEKPSAYTRNVEAEKLSAYTCNKGKADVVSGFTRFYPYPITMNTNRANEESNTIKAGPRYESPKVPDKTQTITQSNLARENLGTTEEYFRTVMDASRYLQEEETNRSDKETISNIFTVKPLPREYFYRCAKEFKGMPAEGRLDLEAVDADHLAKRRQTGKFNTKHSYQPNMDVKPVSVESKATLIEARQSNTRNVETEKPSGYTRSVEIEKPSEYTRYVEAEKPSGYTRSIEIEKPSEYTRYIKVEKPSGYTWSEETEKPRGYTRNLKTKKSSGCTRNIETEKPNGYTRNVETEKPNDYPRNVEIEKQSGYIRNVKTEKPNEYTRNVETEKPSEYTLNVETEKQSGYPRNAEIEQLRGCTRNEETKERNGYTRNLEIEKPSAYTMNVETEKPSGYTRNVKTEKPNEYTRNVETENPNRYTRNVETGKPSGCTRNEETEKASGYARNIGTEKLRGYPRNVEIENQSGYTKSVKTEKPSGYTRNVETEKPSGCTWYAETKTGSRYTERLQTNKSSGYTKNIVTEKSSGDTRNKEREKQSQCTRVEKSEKSSGDTRNEERERTKCTRDLITEKSNGDARKEERAMPSMCIRDIKTEKSSEITSNEDRERISGCIYNVDLDKSSGDTRNEEIEKRSGYTRNVTEKSSGDTKNEEREKLSECTRDVETEKSNGDTRNEETEKPSECTRDVTTEKSSRDAKKGERAMPSVCIKDMETEKPSEITSNAEREKISGCMSNVEIDKSSGDTRNEEREQPSGFTRTVKTGKSTYARTMKTNKTKEESSRIHAESRYESLKEPNGIQIVTTSVSARECLGTAEECFRTQIDTRHILQAEEKRISHKDTHFYILTENPTLREFLYKCGEEFKETLTEARRDLEAGEADHVAERYQAGKFDTKHGYHTTIDFKPVSVDEANNKTAERSKISRESEKDGDIEEQNDGSSGTRPNLHIIKNIRPEMNETRDVKTEQCSIRREGIENLPTESEKSCEGHLKTSCGARLQGKEEERKFDQESNYAISKQKSYQESPDEEQEVYFDAQTKIDEEYDNKERTVKNEYDKLSCGKRELQAERIKDGNTPHVSLAFPSQKNTSGDNFSTSKLPESQDEDQDVFFDAQTRIENDFSAHQLGSSDLQTGRILECEERQQTHDIEKRCNMTHRFPTMPSQKQNQRKDNFSTSKLSELLDEGQDVYLNASSADAQAEDKGGAYKSQNHFNRRTDWDSQTQTNRQTEFVEVDIKINCHLKPIMTSLCSIVLLPKKKNWSSVNVSVNQIEDSIISLNGQQEEVQFMVDEIKHMLGDVISLL</sequence>
<keyword evidence="2" id="KW-0808">Transferase</keyword>
<keyword evidence="3" id="KW-1185">Reference proteome</keyword>
<feature type="compositionally biased region" description="Polar residues" evidence="1">
    <location>
        <begin position="1313"/>
        <end position="1330"/>
    </location>
</feature>
<feature type="region of interest" description="Disordered" evidence="1">
    <location>
        <begin position="1229"/>
        <end position="1260"/>
    </location>
</feature>
<feature type="compositionally biased region" description="Basic and acidic residues" evidence="1">
    <location>
        <begin position="762"/>
        <end position="819"/>
    </location>
</feature>
<accession>A0AAV4BZ44</accession>
<feature type="region of interest" description="Disordered" evidence="1">
    <location>
        <begin position="704"/>
        <end position="723"/>
    </location>
</feature>
<feature type="region of interest" description="Disordered" evidence="1">
    <location>
        <begin position="745"/>
        <end position="822"/>
    </location>
</feature>
<evidence type="ECO:0000313" key="3">
    <source>
        <dbReference type="Proteomes" id="UP000735302"/>
    </source>
</evidence>
<feature type="compositionally biased region" description="Basic and acidic residues" evidence="1">
    <location>
        <begin position="1231"/>
        <end position="1241"/>
    </location>
</feature>
<feature type="compositionally biased region" description="Basic and acidic residues" evidence="1">
    <location>
        <begin position="853"/>
        <end position="937"/>
    </location>
</feature>
<evidence type="ECO:0000313" key="2">
    <source>
        <dbReference type="EMBL" id="GFO25690.1"/>
    </source>
</evidence>
<keyword evidence="2" id="KW-0418">Kinase</keyword>
<feature type="compositionally biased region" description="Polar residues" evidence="1">
    <location>
        <begin position="1242"/>
        <end position="1255"/>
    </location>
</feature>
<dbReference type="Proteomes" id="UP000735302">
    <property type="component" value="Unassembled WGS sequence"/>
</dbReference>
<name>A0AAV4BZ44_9GAST</name>
<feature type="compositionally biased region" description="Basic and acidic residues" evidence="1">
    <location>
        <begin position="1145"/>
        <end position="1162"/>
    </location>
</feature>
<feature type="region of interest" description="Disordered" evidence="1">
    <location>
        <begin position="972"/>
        <end position="993"/>
    </location>
</feature>
<feature type="compositionally biased region" description="Basic and acidic residues" evidence="1">
    <location>
        <begin position="972"/>
        <end position="987"/>
    </location>
</feature>
<dbReference type="PANTHER" id="PTHR36935:SF1">
    <property type="entry name" value="RAS FAMILY PROTEIN"/>
    <property type="match status" value="1"/>
</dbReference>
<protein>
    <submittedName>
        <fullName evidence="2">Myosin light chain kinase, smooth muscle</fullName>
    </submittedName>
</protein>
<feature type="region of interest" description="Disordered" evidence="1">
    <location>
        <begin position="853"/>
        <end position="938"/>
    </location>
</feature>
<proteinExistence type="predicted"/>
<evidence type="ECO:0000256" key="1">
    <source>
        <dbReference type="SAM" id="MobiDB-lite"/>
    </source>
</evidence>
<gene>
    <name evidence="2" type="ORF">PoB_005219500</name>
</gene>
<feature type="region of interest" description="Disordered" evidence="1">
    <location>
        <begin position="656"/>
        <end position="677"/>
    </location>
</feature>
<reference evidence="2 3" key="1">
    <citation type="journal article" date="2021" name="Elife">
        <title>Chloroplast acquisition without the gene transfer in kleptoplastic sea slugs, Plakobranchus ocellatus.</title>
        <authorList>
            <person name="Maeda T."/>
            <person name="Takahashi S."/>
            <person name="Yoshida T."/>
            <person name="Shimamura S."/>
            <person name="Takaki Y."/>
            <person name="Nagai Y."/>
            <person name="Toyoda A."/>
            <person name="Suzuki Y."/>
            <person name="Arimoto A."/>
            <person name="Ishii H."/>
            <person name="Satoh N."/>
            <person name="Nishiyama T."/>
            <person name="Hasebe M."/>
            <person name="Maruyama T."/>
            <person name="Minagawa J."/>
            <person name="Obokata J."/>
            <person name="Shigenobu S."/>
        </authorList>
    </citation>
    <scope>NUCLEOTIDE SEQUENCE [LARGE SCALE GENOMIC DNA]</scope>
</reference>
<dbReference type="GO" id="GO:0016301">
    <property type="term" value="F:kinase activity"/>
    <property type="evidence" value="ECO:0007669"/>
    <property type="project" value="UniProtKB-KW"/>
</dbReference>
<organism evidence="2 3">
    <name type="scientific">Plakobranchus ocellatus</name>
    <dbReference type="NCBI Taxonomy" id="259542"/>
    <lineage>
        <taxon>Eukaryota</taxon>
        <taxon>Metazoa</taxon>
        <taxon>Spiralia</taxon>
        <taxon>Lophotrochozoa</taxon>
        <taxon>Mollusca</taxon>
        <taxon>Gastropoda</taxon>
        <taxon>Heterobranchia</taxon>
        <taxon>Euthyneura</taxon>
        <taxon>Panpulmonata</taxon>
        <taxon>Sacoglossa</taxon>
        <taxon>Placobranchoidea</taxon>
        <taxon>Plakobranchidae</taxon>
        <taxon>Plakobranchus</taxon>
    </lineage>
</organism>
<dbReference type="EMBL" id="BLXT01005771">
    <property type="protein sequence ID" value="GFO25690.1"/>
    <property type="molecule type" value="Genomic_DNA"/>
</dbReference>
<feature type="region of interest" description="Disordered" evidence="1">
    <location>
        <begin position="1306"/>
        <end position="1334"/>
    </location>
</feature>